<gene>
    <name evidence="10 15" type="primary">rpe</name>
    <name evidence="15" type="ORF">IAB02_06795</name>
</gene>
<feature type="binding site" evidence="14">
    <location>
        <position position="175"/>
    </location>
    <ligand>
        <name>substrate</name>
    </ligand>
</feature>
<evidence type="ECO:0000256" key="10">
    <source>
        <dbReference type="HAMAP-Rule" id="MF_02227"/>
    </source>
</evidence>
<feature type="binding site" evidence="10 13">
    <location>
        <position position="64"/>
    </location>
    <ligand>
        <name>a divalent metal cation</name>
        <dbReference type="ChEBI" id="CHEBI:60240"/>
    </ligand>
</feature>
<evidence type="ECO:0000256" key="14">
    <source>
        <dbReference type="PIRSR" id="PIRSR001461-3"/>
    </source>
</evidence>
<keyword evidence="13" id="KW-0464">Manganese</keyword>
<comment type="cofactor">
    <cofactor evidence="3">
        <name>Co(2+)</name>
        <dbReference type="ChEBI" id="CHEBI:48828"/>
    </cofactor>
</comment>
<evidence type="ECO:0000256" key="5">
    <source>
        <dbReference type="ARBA" id="ARBA00001954"/>
    </source>
</evidence>
<dbReference type="PROSITE" id="PS01085">
    <property type="entry name" value="RIBUL_P_3_EPIMER_1"/>
    <property type="match status" value="1"/>
</dbReference>
<dbReference type="FunFam" id="3.20.20.70:FF:000004">
    <property type="entry name" value="Ribulose-phosphate 3-epimerase"/>
    <property type="match status" value="1"/>
</dbReference>
<comment type="cofactor">
    <cofactor evidence="10 13">
        <name>a divalent metal cation</name>
        <dbReference type="ChEBI" id="CHEBI:60240"/>
    </cofactor>
    <text evidence="10 13">Binds 1 divalent metal cation per subunit.</text>
</comment>
<feature type="binding site" evidence="10">
    <location>
        <begin position="173"/>
        <end position="175"/>
    </location>
    <ligand>
        <name>substrate</name>
    </ligand>
</feature>
<dbReference type="CDD" id="cd00429">
    <property type="entry name" value="RPE"/>
    <property type="match status" value="1"/>
</dbReference>
<evidence type="ECO:0000256" key="1">
    <source>
        <dbReference type="ARBA" id="ARBA00001782"/>
    </source>
</evidence>
<dbReference type="Proteomes" id="UP000824072">
    <property type="component" value="Unassembled WGS sequence"/>
</dbReference>
<comment type="cofactor">
    <cofactor evidence="2">
        <name>Mn(2+)</name>
        <dbReference type="ChEBI" id="CHEBI:29035"/>
    </cofactor>
</comment>
<dbReference type="SUPFAM" id="SSF51366">
    <property type="entry name" value="Ribulose-phoshate binding barrel"/>
    <property type="match status" value="1"/>
</dbReference>
<proteinExistence type="inferred from homology"/>
<accession>A0A9D1IBL3</accession>
<name>A0A9D1IBL3_9FIRM</name>
<evidence type="ECO:0000256" key="11">
    <source>
        <dbReference type="PIRNR" id="PIRNR001461"/>
    </source>
</evidence>
<feature type="binding site" evidence="10 14">
    <location>
        <begin position="140"/>
        <end position="143"/>
    </location>
    <ligand>
        <name>substrate</name>
    </ligand>
</feature>
<keyword evidence="10 11" id="KW-0119">Carbohydrate metabolism</keyword>
<dbReference type="PANTHER" id="PTHR11749">
    <property type="entry name" value="RIBULOSE-5-PHOSPHATE-3-EPIMERASE"/>
    <property type="match status" value="1"/>
</dbReference>
<dbReference type="NCBIfam" id="TIGR01163">
    <property type="entry name" value="rpe"/>
    <property type="match status" value="1"/>
</dbReference>
<dbReference type="EMBL" id="DVMU01000152">
    <property type="protein sequence ID" value="HIU34253.1"/>
    <property type="molecule type" value="Genomic_DNA"/>
</dbReference>
<comment type="cofactor">
    <cofactor evidence="5">
        <name>Fe(2+)</name>
        <dbReference type="ChEBI" id="CHEBI:29033"/>
    </cofactor>
</comment>
<evidence type="ECO:0000256" key="2">
    <source>
        <dbReference type="ARBA" id="ARBA00001936"/>
    </source>
</evidence>
<feature type="binding site" evidence="10 14">
    <location>
        <begin position="195"/>
        <end position="196"/>
    </location>
    <ligand>
        <name>substrate</name>
    </ligand>
</feature>
<evidence type="ECO:0000256" key="4">
    <source>
        <dbReference type="ARBA" id="ARBA00001947"/>
    </source>
</evidence>
<dbReference type="InterPro" id="IPR000056">
    <property type="entry name" value="Ribul_P_3_epim-like"/>
</dbReference>
<dbReference type="HAMAP" id="MF_02227">
    <property type="entry name" value="RPE"/>
    <property type="match status" value="1"/>
</dbReference>
<comment type="pathway">
    <text evidence="10">Carbohydrate degradation.</text>
</comment>
<dbReference type="GO" id="GO:0046872">
    <property type="term" value="F:metal ion binding"/>
    <property type="evidence" value="ECO:0007669"/>
    <property type="project" value="UniProtKB-UniRule"/>
</dbReference>
<evidence type="ECO:0000256" key="3">
    <source>
        <dbReference type="ARBA" id="ARBA00001941"/>
    </source>
</evidence>
<dbReference type="InterPro" id="IPR011060">
    <property type="entry name" value="RibuloseP-bd_barrel"/>
</dbReference>
<keyword evidence="13" id="KW-0862">Zinc</keyword>
<comment type="similarity">
    <text evidence="6 10 11">Belongs to the ribulose-phosphate 3-epimerase family.</text>
</comment>
<dbReference type="GO" id="GO:0006098">
    <property type="term" value="P:pentose-phosphate shunt"/>
    <property type="evidence" value="ECO:0007669"/>
    <property type="project" value="UniProtKB-UniRule"/>
</dbReference>
<evidence type="ECO:0000256" key="8">
    <source>
        <dbReference type="ARBA" id="ARBA00022723"/>
    </source>
</evidence>
<feature type="active site" description="Proton donor" evidence="10 12">
    <location>
        <position position="173"/>
    </location>
</feature>
<comment type="cofactor">
    <cofactor evidence="4">
        <name>Zn(2+)</name>
        <dbReference type="ChEBI" id="CHEBI:29105"/>
    </cofactor>
</comment>
<keyword evidence="13" id="KW-0170">Cobalt</keyword>
<reference evidence="15" key="2">
    <citation type="journal article" date="2021" name="PeerJ">
        <title>Extensive microbial diversity within the chicken gut microbiome revealed by metagenomics and culture.</title>
        <authorList>
            <person name="Gilroy R."/>
            <person name="Ravi A."/>
            <person name="Getino M."/>
            <person name="Pursley I."/>
            <person name="Horton D.L."/>
            <person name="Alikhan N.F."/>
            <person name="Baker D."/>
            <person name="Gharbi K."/>
            <person name="Hall N."/>
            <person name="Watson M."/>
            <person name="Adriaenssens E.M."/>
            <person name="Foster-Nyarko E."/>
            <person name="Jarju S."/>
            <person name="Secka A."/>
            <person name="Antonio M."/>
            <person name="Oren A."/>
            <person name="Chaudhuri R.R."/>
            <person name="La Ragione R."/>
            <person name="Hildebrand F."/>
            <person name="Pallen M.J."/>
        </authorList>
    </citation>
    <scope>NUCLEOTIDE SEQUENCE</scope>
    <source>
        <strain evidence="15">ChiHcec3-11533</strain>
    </source>
</reference>
<dbReference type="GO" id="GO:0004750">
    <property type="term" value="F:D-ribulose-phosphate 3-epimerase activity"/>
    <property type="evidence" value="ECO:0007669"/>
    <property type="project" value="UniProtKB-UniRule"/>
</dbReference>
<dbReference type="Pfam" id="PF00834">
    <property type="entry name" value="Ribul_P_3_epim"/>
    <property type="match status" value="1"/>
</dbReference>
<dbReference type="Gene3D" id="3.20.20.70">
    <property type="entry name" value="Aldolase class I"/>
    <property type="match status" value="1"/>
</dbReference>
<evidence type="ECO:0000313" key="16">
    <source>
        <dbReference type="Proteomes" id="UP000824072"/>
    </source>
</evidence>
<reference evidence="15" key="1">
    <citation type="submission" date="2020-10" db="EMBL/GenBank/DDBJ databases">
        <authorList>
            <person name="Gilroy R."/>
        </authorList>
    </citation>
    <scope>NUCLEOTIDE SEQUENCE</scope>
    <source>
        <strain evidence="15">ChiHcec3-11533</strain>
    </source>
</reference>
<evidence type="ECO:0000256" key="6">
    <source>
        <dbReference type="ARBA" id="ARBA00009541"/>
    </source>
</evidence>
<comment type="caution">
    <text evidence="15">The sequence shown here is derived from an EMBL/GenBank/DDBJ whole genome shotgun (WGS) entry which is preliminary data.</text>
</comment>
<dbReference type="GO" id="GO:0005737">
    <property type="term" value="C:cytoplasm"/>
    <property type="evidence" value="ECO:0007669"/>
    <property type="project" value="UniProtKB-ARBA"/>
</dbReference>
<protein>
    <recommendedName>
        <fullName evidence="7 10">Ribulose-phosphate 3-epimerase</fullName>
        <ecNumber evidence="7 10">5.1.3.1</ecNumber>
    </recommendedName>
</protein>
<feature type="active site" description="Proton acceptor" evidence="10 12">
    <location>
        <position position="34"/>
    </location>
</feature>
<evidence type="ECO:0000256" key="12">
    <source>
        <dbReference type="PIRSR" id="PIRSR001461-1"/>
    </source>
</evidence>
<dbReference type="InterPro" id="IPR026019">
    <property type="entry name" value="Ribul_P_3_epim"/>
</dbReference>
<dbReference type="EC" id="5.1.3.1" evidence="7 10"/>
<dbReference type="InterPro" id="IPR013785">
    <property type="entry name" value="Aldolase_TIM"/>
</dbReference>
<feature type="binding site" evidence="10 14">
    <location>
        <position position="64"/>
    </location>
    <ligand>
        <name>substrate</name>
    </ligand>
</feature>
<dbReference type="GO" id="GO:0019323">
    <property type="term" value="P:pentose catabolic process"/>
    <property type="evidence" value="ECO:0007669"/>
    <property type="project" value="UniProtKB-UniRule"/>
</dbReference>
<feature type="binding site" evidence="10 13">
    <location>
        <position position="34"/>
    </location>
    <ligand>
        <name>a divalent metal cation</name>
        <dbReference type="ChEBI" id="CHEBI:60240"/>
    </ligand>
</feature>
<evidence type="ECO:0000313" key="15">
    <source>
        <dbReference type="EMBL" id="HIU34253.1"/>
    </source>
</evidence>
<keyword evidence="8 10" id="KW-0479">Metal-binding</keyword>
<feature type="binding site" evidence="10 14">
    <location>
        <position position="7"/>
    </location>
    <ligand>
        <name>substrate</name>
    </ligand>
</feature>
<evidence type="ECO:0000256" key="9">
    <source>
        <dbReference type="ARBA" id="ARBA00023235"/>
    </source>
</evidence>
<evidence type="ECO:0000256" key="7">
    <source>
        <dbReference type="ARBA" id="ARBA00013188"/>
    </source>
</evidence>
<sequence>MVKIAPSLLSADFREMGREIERMAQAGADYLHYDVMDGTFVPNITFGSVVLEWAAKCSLPVDAHLMVEHPETHIETYAAAGAKIITVHAEAARHLNRVLRRIRELGCLAGVAINPATSPEVLRYSVGEFDLALVMTVNPGFGGQKLIVKALDKLSEIRNMLDADGVDALLQVDGGANEKTVGLMLEKGANFIVAGSALFGSENPRALIDLAREKWLALHPEQK</sequence>
<keyword evidence="9 10" id="KW-0413">Isomerase</keyword>
<dbReference type="NCBIfam" id="NF004076">
    <property type="entry name" value="PRK05581.1-4"/>
    <property type="match status" value="1"/>
</dbReference>
<evidence type="ECO:0000256" key="13">
    <source>
        <dbReference type="PIRSR" id="PIRSR001461-2"/>
    </source>
</evidence>
<comment type="function">
    <text evidence="10">Catalyzes the reversible epimerization of D-ribulose 5-phosphate to D-xylulose 5-phosphate.</text>
</comment>
<dbReference type="PIRSF" id="PIRSF001461">
    <property type="entry name" value="RPE"/>
    <property type="match status" value="1"/>
</dbReference>
<dbReference type="AlphaFoldDB" id="A0A9D1IBL3"/>
<organism evidence="15 16">
    <name type="scientific">Candidatus Pullichristensenella excrementigallinarum</name>
    <dbReference type="NCBI Taxonomy" id="2840907"/>
    <lineage>
        <taxon>Bacteria</taxon>
        <taxon>Bacillati</taxon>
        <taxon>Bacillota</taxon>
        <taxon>Clostridia</taxon>
        <taxon>Candidatus Pullichristensenella</taxon>
    </lineage>
</organism>
<feature type="binding site" evidence="10 13">
    <location>
        <position position="32"/>
    </location>
    <ligand>
        <name>a divalent metal cation</name>
        <dbReference type="ChEBI" id="CHEBI:60240"/>
    </ligand>
</feature>
<feature type="binding site" evidence="10 13">
    <location>
        <position position="173"/>
    </location>
    <ligand>
        <name>a divalent metal cation</name>
        <dbReference type="ChEBI" id="CHEBI:60240"/>
    </ligand>
</feature>
<comment type="catalytic activity">
    <reaction evidence="1 10 11">
        <text>D-ribulose 5-phosphate = D-xylulose 5-phosphate</text>
        <dbReference type="Rhea" id="RHEA:13677"/>
        <dbReference type="ChEBI" id="CHEBI:57737"/>
        <dbReference type="ChEBI" id="CHEBI:58121"/>
        <dbReference type="EC" id="5.1.3.1"/>
    </reaction>
</comment>